<evidence type="ECO:0000256" key="2">
    <source>
        <dbReference type="ARBA" id="ARBA00004167"/>
    </source>
</evidence>
<dbReference type="SUPFAM" id="SSF48264">
    <property type="entry name" value="Cytochrome P450"/>
    <property type="match status" value="1"/>
</dbReference>
<reference evidence="14" key="1">
    <citation type="submission" date="2023-03" db="EMBL/GenBank/DDBJ databases">
        <authorList>
            <person name="Julca I."/>
        </authorList>
    </citation>
    <scope>NUCLEOTIDE SEQUENCE</scope>
</reference>
<comment type="similarity">
    <text evidence="3 13">Belongs to the cytochrome P450 family.</text>
</comment>
<evidence type="ECO:0000256" key="1">
    <source>
        <dbReference type="ARBA" id="ARBA00001971"/>
    </source>
</evidence>
<keyword evidence="10 13" id="KW-0503">Monooxygenase</keyword>
<keyword evidence="8 13" id="KW-0560">Oxidoreductase</keyword>
<sequence length="379" mass="42850">MKKLCISQLLGGQTLERMFPIRRSEVRNLVELFATYAKAGKAIDIRGELMRTTNNVISGMVMSKRCSGNDYEAMEVRKLIKEASELCGQFNLSDLFWFCKNLDLQGLGKRLKKVRDKYDEMMNQILIDHKEQKKGNRSEKDLLDILLEIAEDESAEFKLTEDNIKAFILDVFTGGSDTSAIAVEWAMAELINHPESLQKAVQEIDLVIGKNRVVEESDIPNLPYLQAVVKETLRVHPPGGPFILRESSEDCTIEGYHIPAKTRVLVHVWAINRDPNDWENPLEFTPERFLTEEGTLKGQLDVRGQYFQFLPFGSGRRGCPGISLAMQMVQISLAAMIQCFEWKVEGNGKIEMEEGNGATLPMAQPLVCFPVVRLNPLPL</sequence>
<dbReference type="GO" id="GO:0016020">
    <property type="term" value="C:membrane"/>
    <property type="evidence" value="ECO:0007669"/>
    <property type="project" value="UniProtKB-SubCell"/>
</dbReference>
<accession>A0AAV1CWT6</accession>
<dbReference type="InterPro" id="IPR017972">
    <property type="entry name" value="Cyt_P450_CS"/>
</dbReference>
<keyword evidence="4 12" id="KW-0349">Heme</keyword>
<dbReference type="PRINTS" id="PR00385">
    <property type="entry name" value="P450"/>
</dbReference>
<evidence type="ECO:0000256" key="8">
    <source>
        <dbReference type="ARBA" id="ARBA00023002"/>
    </source>
</evidence>
<dbReference type="GO" id="GO:0020037">
    <property type="term" value="F:heme binding"/>
    <property type="evidence" value="ECO:0007669"/>
    <property type="project" value="InterPro"/>
</dbReference>
<feature type="binding site" description="axial binding residue" evidence="12">
    <location>
        <position position="319"/>
    </location>
    <ligand>
        <name>heme</name>
        <dbReference type="ChEBI" id="CHEBI:30413"/>
    </ligand>
    <ligandPart>
        <name>Fe</name>
        <dbReference type="ChEBI" id="CHEBI:18248"/>
    </ligandPart>
</feature>
<evidence type="ECO:0000313" key="15">
    <source>
        <dbReference type="Proteomes" id="UP001161247"/>
    </source>
</evidence>
<keyword evidence="9 12" id="KW-0408">Iron</keyword>
<gene>
    <name evidence="14" type="ORF">OLC1_LOCUS10010</name>
</gene>
<proteinExistence type="inferred from homology"/>
<dbReference type="PANTHER" id="PTHR47944">
    <property type="entry name" value="CYTOCHROME P450 98A9"/>
    <property type="match status" value="1"/>
</dbReference>
<dbReference type="PANTHER" id="PTHR47944:SF17">
    <property type="entry name" value="3,9-DIHYDROXYPTEROCARPAN 6A-MONOOXYGENASE"/>
    <property type="match status" value="1"/>
</dbReference>
<dbReference type="Pfam" id="PF00067">
    <property type="entry name" value="p450"/>
    <property type="match status" value="1"/>
</dbReference>
<evidence type="ECO:0000256" key="5">
    <source>
        <dbReference type="ARBA" id="ARBA00022692"/>
    </source>
</evidence>
<evidence type="ECO:0000256" key="7">
    <source>
        <dbReference type="ARBA" id="ARBA00022989"/>
    </source>
</evidence>
<comment type="subcellular location">
    <subcellularLocation>
        <location evidence="2">Membrane</location>
        <topology evidence="2">Single-pass membrane protein</topology>
    </subcellularLocation>
</comment>
<evidence type="ECO:0000313" key="14">
    <source>
        <dbReference type="EMBL" id="CAI9100105.1"/>
    </source>
</evidence>
<dbReference type="EMBL" id="OX459120">
    <property type="protein sequence ID" value="CAI9100105.1"/>
    <property type="molecule type" value="Genomic_DNA"/>
</dbReference>
<dbReference type="InterPro" id="IPR036396">
    <property type="entry name" value="Cyt_P450_sf"/>
</dbReference>
<dbReference type="PRINTS" id="PR00463">
    <property type="entry name" value="EP450I"/>
</dbReference>
<dbReference type="Gene3D" id="1.10.630.10">
    <property type="entry name" value="Cytochrome P450"/>
    <property type="match status" value="1"/>
</dbReference>
<evidence type="ECO:0000256" key="11">
    <source>
        <dbReference type="ARBA" id="ARBA00023136"/>
    </source>
</evidence>
<dbReference type="GO" id="GO:0005506">
    <property type="term" value="F:iron ion binding"/>
    <property type="evidence" value="ECO:0007669"/>
    <property type="project" value="InterPro"/>
</dbReference>
<dbReference type="AlphaFoldDB" id="A0AAV1CWT6"/>
<evidence type="ECO:0000256" key="4">
    <source>
        <dbReference type="ARBA" id="ARBA00022617"/>
    </source>
</evidence>
<name>A0AAV1CWT6_OLDCO</name>
<evidence type="ECO:0000256" key="12">
    <source>
        <dbReference type="PIRSR" id="PIRSR602401-1"/>
    </source>
</evidence>
<evidence type="ECO:0000256" key="6">
    <source>
        <dbReference type="ARBA" id="ARBA00022723"/>
    </source>
</evidence>
<dbReference type="FunFam" id="1.10.630.10:FF:000126">
    <property type="entry name" value="Predicted protein"/>
    <property type="match status" value="1"/>
</dbReference>
<keyword evidence="6 12" id="KW-0479">Metal-binding</keyword>
<dbReference type="InterPro" id="IPR001128">
    <property type="entry name" value="Cyt_P450"/>
</dbReference>
<dbReference type="Proteomes" id="UP001161247">
    <property type="component" value="Chromosome 3"/>
</dbReference>
<keyword evidence="7" id="KW-1133">Transmembrane helix</keyword>
<evidence type="ECO:0000256" key="10">
    <source>
        <dbReference type="ARBA" id="ARBA00023033"/>
    </source>
</evidence>
<dbReference type="GO" id="GO:0016705">
    <property type="term" value="F:oxidoreductase activity, acting on paired donors, with incorporation or reduction of molecular oxygen"/>
    <property type="evidence" value="ECO:0007669"/>
    <property type="project" value="InterPro"/>
</dbReference>
<evidence type="ECO:0000256" key="3">
    <source>
        <dbReference type="ARBA" id="ARBA00010617"/>
    </source>
</evidence>
<dbReference type="PROSITE" id="PS00086">
    <property type="entry name" value="CYTOCHROME_P450"/>
    <property type="match status" value="1"/>
</dbReference>
<evidence type="ECO:0000256" key="13">
    <source>
        <dbReference type="RuleBase" id="RU000461"/>
    </source>
</evidence>
<protein>
    <submittedName>
        <fullName evidence="14">OLC1v1037035C1</fullName>
    </submittedName>
</protein>
<evidence type="ECO:0000256" key="9">
    <source>
        <dbReference type="ARBA" id="ARBA00023004"/>
    </source>
</evidence>
<keyword evidence="15" id="KW-1185">Reference proteome</keyword>
<comment type="cofactor">
    <cofactor evidence="1 12">
        <name>heme</name>
        <dbReference type="ChEBI" id="CHEBI:30413"/>
    </cofactor>
</comment>
<organism evidence="14 15">
    <name type="scientific">Oldenlandia corymbosa var. corymbosa</name>
    <dbReference type="NCBI Taxonomy" id="529605"/>
    <lineage>
        <taxon>Eukaryota</taxon>
        <taxon>Viridiplantae</taxon>
        <taxon>Streptophyta</taxon>
        <taxon>Embryophyta</taxon>
        <taxon>Tracheophyta</taxon>
        <taxon>Spermatophyta</taxon>
        <taxon>Magnoliopsida</taxon>
        <taxon>eudicotyledons</taxon>
        <taxon>Gunneridae</taxon>
        <taxon>Pentapetalae</taxon>
        <taxon>asterids</taxon>
        <taxon>lamiids</taxon>
        <taxon>Gentianales</taxon>
        <taxon>Rubiaceae</taxon>
        <taxon>Rubioideae</taxon>
        <taxon>Spermacoceae</taxon>
        <taxon>Hedyotis-Oldenlandia complex</taxon>
        <taxon>Oldenlandia</taxon>
    </lineage>
</organism>
<dbReference type="InterPro" id="IPR002401">
    <property type="entry name" value="Cyt_P450_E_grp-I"/>
</dbReference>
<dbReference type="GO" id="GO:0004497">
    <property type="term" value="F:monooxygenase activity"/>
    <property type="evidence" value="ECO:0007669"/>
    <property type="project" value="UniProtKB-KW"/>
</dbReference>
<keyword evidence="5" id="KW-0812">Transmembrane</keyword>
<keyword evidence="11" id="KW-0472">Membrane</keyword>